<evidence type="ECO:0000313" key="6">
    <source>
        <dbReference type="EMBL" id="KAJ6830821.1"/>
    </source>
</evidence>
<dbReference type="InterPro" id="IPR001005">
    <property type="entry name" value="SANT/Myb"/>
</dbReference>
<keyword evidence="7" id="KW-1185">Reference proteome</keyword>
<dbReference type="SUPFAM" id="SSF46689">
    <property type="entry name" value="Homeodomain-like"/>
    <property type="match status" value="1"/>
</dbReference>
<dbReference type="InterPro" id="IPR057625">
    <property type="entry name" value="TPR1-6-like_ubiquitin"/>
</dbReference>
<keyword evidence="1" id="KW-0238">DNA-binding</keyword>
<accession>A0AAX6GRD9</accession>
<evidence type="ECO:0000259" key="4">
    <source>
        <dbReference type="PROSITE" id="PS50090"/>
    </source>
</evidence>
<dbReference type="EMBL" id="JANAVB010017196">
    <property type="protein sequence ID" value="KAJ6830821.1"/>
    <property type="molecule type" value="Genomic_DNA"/>
</dbReference>
<dbReference type="Pfam" id="PF23603">
    <property type="entry name" value="Ubiquitin_TPR1"/>
    <property type="match status" value="1"/>
</dbReference>
<dbReference type="InterPro" id="IPR029071">
    <property type="entry name" value="Ubiquitin-like_domsf"/>
</dbReference>
<sequence>MVLTKRLDCGFNGYHVPPVPRVPKSAKGKRSVRRKKTAENRMSAIDMLAAVAGKLLLEGEGSLGSRTTGVCDAYNLNVKRDHTKPLKNESFDMGSCTNTLGSNDTSQWEVGNDVKLLSTVVMPAPTIIKSDTSSRGVCTERPSLSTKKSNSFISETAVYTKDLDPCGLENRMDVDARLLSLVVPLGTDSVLHSRSSPRCREDKLAVDKDDDENSSGCAQPSFTTNKAFKPRGLGERRSRISKQLATKFWKVAPTMTKDRELSKTDVEMKPNFYRRRICYAHQRTQRSLFKRRKSFQRCSISASGRGGNNRVNGVSSNVNGMSSYEPEDFHGIIGLICLDLIPFSSDSDTKRYQDELLCAVKLSIKAFKVPELFVEIPENSTVASLKRTVMDAVTAILGGGLRIGVLVQGKKVRDDSKTLLQAGISHGDRMDELGFTLEPNSNQTSARLDIPEECYLPPCDFAEPLARFPATVLASDGVNFDICLGSPLAPIVNCPESDRDSVHSPSDTMSLDKNIKNARVLIAIPSMSVETPPMTPVHKPRRPELIQRRIRRPFSVSEVEALVQAVEKLGTGRWRDVKIRAFDNAKHRTYVDLKDKWKTLVHTARIAPQQRRGVPVPQELLDRVLAAHAYWSQQQVKLQVKSPVAEGRLLL</sequence>
<evidence type="ECO:0000256" key="2">
    <source>
        <dbReference type="SAM" id="MobiDB-lite"/>
    </source>
</evidence>
<protein>
    <submittedName>
        <fullName evidence="6">Telomere repeat-binding protein 5-like</fullName>
    </submittedName>
</protein>
<dbReference type="SUPFAM" id="SSF54236">
    <property type="entry name" value="Ubiquitin-like"/>
    <property type="match status" value="1"/>
</dbReference>
<reference evidence="6" key="2">
    <citation type="submission" date="2023-04" db="EMBL/GenBank/DDBJ databases">
        <authorList>
            <person name="Bruccoleri R.E."/>
            <person name="Oakeley E.J."/>
            <person name="Faust A.-M."/>
            <person name="Dessus-Babus S."/>
            <person name="Altorfer M."/>
            <person name="Burckhardt D."/>
            <person name="Oertli M."/>
            <person name="Naumann U."/>
            <person name="Petersen F."/>
            <person name="Wong J."/>
        </authorList>
    </citation>
    <scope>NUCLEOTIDE SEQUENCE</scope>
    <source>
        <strain evidence="6">GSM-AAB239-AS_SAM_17_03QT</strain>
        <tissue evidence="6">Leaf</tissue>
    </source>
</reference>
<evidence type="ECO:0000313" key="7">
    <source>
        <dbReference type="Proteomes" id="UP001140949"/>
    </source>
</evidence>
<dbReference type="InterPro" id="IPR000626">
    <property type="entry name" value="Ubiquitin-like_dom"/>
</dbReference>
<dbReference type="Gene3D" id="1.10.246.220">
    <property type="match status" value="1"/>
</dbReference>
<dbReference type="PROSITE" id="PS51294">
    <property type="entry name" value="HTH_MYB"/>
    <property type="match status" value="1"/>
</dbReference>
<dbReference type="Proteomes" id="UP001140949">
    <property type="component" value="Unassembled WGS sequence"/>
</dbReference>
<feature type="compositionally biased region" description="Polar residues" evidence="2">
    <location>
        <begin position="214"/>
        <end position="226"/>
    </location>
</feature>
<dbReference type="PANTHER" id="PTHR21717:SF70">
    <property type="entry name" value="TELOMERE REPEAT-BINDING PROTEIN 2-RELATED"/>
    <property type="match status" value="1"/>
</dbReference>
<dbReference type="InterPro" id="IPR017930">
    <property type="entry name" value="Myb_dom"/>
</dbReference>
<proteinExistence type="predicted"/>
<dbReference type="AlphaFoldDB" id="A0AAX6GRD9"/>
<dbReference type="PANTHER" id="PTHR21717">
    <property type="entry name" value="TELOMERIC REPEAT BINDING PROTEIN"/>
    <property type="match status" value="1"/>
</dbReference>
<dbReference type="PROSITE" id="PS50090">
    <property type="entry name" value="MYB_LIKE"/>
    <property type="match status" value="1"/>
</dbReference>
<organism evidence="6 7">
    <name type="scientific">Iris pallida</name>
    <name type="common">Sweet iris</name>
    <dbReference type="NCBI Taxonomy" id="29817"/>
    <lineage>
        <taxon>Eukaryota</taxon>
        <taxon>Viridiplantae</taxon>
        <taxon>Streptophyta</taxon>
        <taxon>Embryophyta</taxon>
        <taxon>Tracheophyta</taxon>
        <taxon>Spermatophyta</taxon>
        <taxon>Magnoliopsida</taxon>
        <taxon>Liliopsida</taxon>
        <taxon>Asparagales</taxon>
        <taxon>Iridaceae</taxon>
        <taxon>Iridoideae</taxon>
        <taxon>Irideae</taxon>
        <taxon>Iris</taxon>
    </lineage>
</organism>
<comment type="caution">
    <text evidence="6">The sequence shown here is derived from an EMBL/GenBank/DDBJ whole genome shotgun (WGS) entry which is preliminary data.</text>
</comment>
<feature type="domain" description="Ubiquitin-like" evidence="3">
    <location>
        <begin position="360"/>
        <end position="430"/>
    </location>
</feature>
<evidence type="ECO:0000256" key="1">
    <source>
        <dbReference type="ARBA" id="ARBA00023125"/>
    </source>
</evidence>
<dbReference type="SMART" id="SM00717">
    <property type="entry name" value="SANT"/>
    <property type="match status" value="1"/>
</dbReference>
<evidence type="ECO:0000259" key="5">
    <source>
        <dbReference type="PROSITE" id="PS51294"/>
    </source>
</evidence>
<evidence type="ECO:0000259" key="3">
    <source>
        <dbReference type="PROSITE" id="PS50053"/>
    </source>
</evidence>
<gene>
    <name evidence="6" type="ORF">M6B38_352320</name>
</gene>
<dbReference type="InterPro" id="IPR031105">
    <property type="entry name" value="TRP_plant"/>
</dbReference>
<dbReference type="PROSITE" id="PS50053">
    <property type="entry name" value="UBIQUITIN_2"/>
    <property type="match status" value="1"/>
</dbReference>
<dbReference type="InterPro" id="IPR009057">
    <property type="entry name" value="Homeodomain-like_sf"/>
</dbReference>
<name>A0AAX6GRD9_IRIPA</name>
<reference evidence="6" key="1">
    <citation type="journal article" date="2023" name="GigaByte">
        <title>Genome assembly of the bearded iris, Iris pallida Lam.</title>
        <authorList>
            <person name="Bruccoleri R.E."/>
            <person name="Oakeley E.J."/>
            <person name="Faust A.M.E."/>
            <person name="Altorfer M."/>
            <person name="Dessus-Babus S."/>
            <person name="Burckhardt D."/>
            <person name="Oertli M."/>
            <person name="Naumann U."/>
            <person name="Petersen F."/>
            <person name="Wong J."/>
        </authorList>
    </citation>
    <scope>NUCLEOTIDE SEQUENCE</scope>
    <source>
        <strain evidence="6">GSM-AAB239-AS_SAM_17_03QT</strain>
    </source>
</reference>
<dbReference type="CDD" id="cd11660">
    <property type="entry name" value="SANT_TRF"/>
    <property type="match status" value="1"/>
</dbReference>
<feature type="region of interest" description="Disordered" evidence="2">
    <location>
        <begin position="205"/>
        <end position="236"/>
    </location>
</feature>
<feature type="domain" description="Myb-like" evidence="4">
    <location>
        <begin position="551"/>
        <end position="601"/>
    </location>
</feature>
<dbReference type="GO" id="GO:0042162">
    <property type="term" value="F:telomeric DNA binding"/>
    <property type="evidence" value="ECO:0007669"/>
    <property type="project" value="UniProtKB-ARBA"/>
</dbReference>
<feature type="domain" description="HTH myb-type" evidence="5">
    <location>
        <begin position="546"/>
        <end position="605"/>
    </location>
</feature>